<dbReference type="GO" id="GO:0017000">
    <property type="term" value="P:antibiotic biosynthetic process"/>
    <property type="evidence" value="ECO:0007669"/>
    <property type="project" value="UniProtKB-ARBA"/>
</dbReference>
<dbReference type="PANTHER" id="PTHR48050">
    <property type="entry name" value="STEROL 3-BETA-GLUCOSYLTRANSFERASE"/>
    <property type="match status" value="1"/>
</dbReference>
<reference evidence="2" key="1">
    <citation type="submission" date="2020-07" db="EMBL/GenBank/DDBJ databases">
        <authorList>
            <person name="Pettersson B.M.F."/>
            <person name="Behra P.R.K."/>
            <person name="Ramesh M."/>
            <person name="Das S."/>
            <person name="Dasgupta S."/>
            <person name="Kirsebom L.A."/>
        </authorList>
    </citation>
    <scope>NUCLEOTIDE SEQUENCE</scope>
    <source>
        <strain evidence="2">DSM 45406</strain>
    </source>
</reference>
<keyword evidence="3" id="KW-0328">Glycosyltransferase</keyword>
<dbReference type="InterPro" id="IPR002213">
    <property type="entry name" value="UDP_glucos_trans"/>
</dbReference>
<feature type="domain" description="Erythromycin biosynthesis protein CIII-like C-terminal" evidence="1">
    <location>
        <begin position="218"/>
        <end position="340"/>
    </location>
</feature>
<dbReference type="CDD" id="cd03784">
    <property type="entry name" value="GT1_Gtf-like"/>
    <property type="match status" value="1"/>
</dbReference>
<dbReference type="EC" id="2.4.-.-" evidence="3"/>
<dbReference type="Pfam" id="PF06722">
    <property type="entry name" value="EryCIII-like_C"/>
    <property type="match status" value="1"/>
</dbReference>
<keyword evidence="3" id="KW-0808">Transferase</keyword>
<dbReference type="Proteomes" id="UP001140272">
    <property type="component" value="Unassembled WGS sequence"/>
</dbReference>
<evidence type="ECO:0000313" key="2">
    <source>
        <dbReference type="EMBL" id="MCV7072168.1"/>
    </source>
</evidence>
<dbReference type="GO" id="GO:0016758">
    <property type="term" value="F:hexosyltransferase activity"/>
    <property type="evidence" value="ECO:0007669"/>
    <property type="project" value="UniProtKB-ARBA"/>
</dbReference>
<dbReference type="Proteomes" id="UP001055159">
    <property type="component" value="Chromosome"/>
</dbReference>
<evidence type="ECO:0000313" key="5">
    <source>
        <dbReference type="Proteomes" id="UP001140272"/>
    </source>
</evidence>
<reference evidence="2" key="2">
    <citation type="journal article" date="2022" name="BMC Genomics">
        <title>Comparative genome analysis of mycobacteria focusing on tRNA and non-coding RNA.</title>
        <authorList>
            <person name="Behra P.R.K."/>
            <person name="Pettersson B.M.F."/>
            <person name="Ramesh M."/>
            <person name="Das S."/>
            <person name="Dasgupta S."/>
            <person name="Kirsebom L.A."/>
        </authorList>
    </citation>
    <scope>NUCLEOTIDE SEQUENCE</scope>
    <source>
        <strain evidence="2">DSM 45406</strain>
    </source>
</reference>
<reference evidence="3" key="3">
    <citation type="submission" date="2022-08" db="EMBL/GenBank/DDBJ databases">
        <title>Whole genome sequencing of non-tuberculosis mycobacteria type-strains.</title>
        <authorList>
            <person name="Igarashi Y."/>
            <person name="Osugi A."/>
            <person name="Mitarai S."/>
        </authorList>
    </citation>
    <scope>NUCLEOTIDE SEQUENCE</scope>
    <source>
        <strain evidence="3">JCM 16372</strain>
    </source>
</reference>
<evidence type="ECO:0000259" key="1">
    <source>
        <dbReference type="Pfam" id="PF06722"/>
    </source>
</evidence>
<accession>A0A9X2YEB4</accession>
<keyword evidence="4" id="KW-1185">Reference proteome</keyword>
<dbReference type="PANTHER" id="PTHR48050:SF13">
    <property type="entry name" value="STEROL 3-BETA-GLUCOSYLTRANSFERASE UGT80A2"/>
    <property type="match status" value="1"/>
</dbReference>
<dbReference type="RefSeq" id="WP_043405684.1">
    <property type="nucleotide sequence ID" value="NZ_CP092427.2"/>
</dbReference>
<proteinExistence type="predicted"/>
<evidence type="ECO:0000313" key="3">
    <source>
        <dbReference type="EMBL" id="ULP37833.1"/>
    </source>
</evidence>
<gene>
    <name evidence="2" type="ORF">H7H73_19085</name>
    <name evidence="3" type="ORF">MJO55_05215</name>
</gene>
<evidence type="ECO:0000313" key="4">
    <source>
        <dbReference type="Proteomes" id="UP001055159"/>
    </source>
</evidence>
<dbReference type="AlphaFoldDB" id="A0A9X2YEB4"/>
<dbReference type="EMBL" id="JACKRN010000664">
    <property type="protein sequence ID" value="MCV7072168.1"/>
    <property type="molecule type" value="Genomic_DNA"/>
</dbReference>
<protein>
    <submittedName>
        <fullName evidence="2">Glycosyltransferase</fullName>
        <ecNumber evidence="3">2.4.-.-</ecNumber>
    </submittedName>
</protein>
<dbReference type="Gene3D" id="3.40.50.2000">
    <property type="entry name" value="Glycogen Phosphorylase B"/>
    <property type="match status" value="3"/>
</dbReference>
<dbReference type="EMBL" id="CP092427">
    <property type="protein sequence ID" value="ULP37833.1"/>
    <property type="molecule type" value="Genomic_DNA"/>
</dbReference>
<dbReference type="GO" id="GO:0008194">
    <property type="term" value="F:UDP-glycosyltransferase activity"/>
    <property type="evidence" value="ECO:0007669"/>
    <property type="project" value="InterPro"/>
</dbReference>
<dbReference type="SUPFAM" id="SSF53756">
    <property type="entry name" value="UDP-Glycosyltransferase/glycogen phosphorylase"/>
    <property type="match status" value="1"/>
</dbReference>
<dbReference type="InterPro" id="IPR050426">
    <property type="entry name" value="Glycosyltransferase_28"/>
</dbReference>
<dbReference type="InterPro" id="IPR010610">
    <property type="entry name" value="EryCIII-like_C"/>
</dbReference>
<organism evidence="2 5">
    <name type="scientific">Mycolicibacterium rufum</name>
    <dbReference type="NCBI Taxonomy" id="318424"/>
    <lineage>
        <taxon>Bacteria</taxon>
        <taxon>Bacillati</taxon>
        <taxon>Actinomycetota</taxon>
        <taxon>Actinomycetes</taxon>
        <taxon>Mycobacteriales</taxon>
        <taxon>Mycobacteriaceae</taxon>
        <taxon>Mycolicibacterium</taxon>
    </lineage>
</organism>
<name>A0A9X2YEB4_9MYCO</name>
<sequence>MRILFAIVDGGGNVPPQLAVARALRQRGAEVTVVGHRGIRERVEAAGLDFECFSAGRHFDPTPQRSLAAIMLDFTRTAADRALGRCVVDAARRLGADAVVVDMILVAAIPEIERSGLPTVVFVHCFYQAVRDMAAGPVGWLLRSRGVDPLYAQHRGLLQIVTSRADLDPAPAAGNVAHTGVAWQGVPTPANPAPVPRVLVSLSTNAFAGQRRMLQNILDALAPEPVDVTVTVGPGIDAAGVRVPRNASLYAWLDHDEVLATTSLVVGHGGHSTAMRALSFSVPQVIMPANPLIDQKLVGAALARHGAGLLLRKHATPEHISQAARTVLRGDHFRTAAEDLGRQIRRCDGAQVAADAITEFAGGRRETLRA</sequence>